<dbReference type="EMBL" id="JBEYBF010000019">
    <property type="protein sequence ID" value="MEU1954967.1"/>
    <property type="molecule type" value="Genomic_DNA"/>
</dbReference>
<sequence length="223" mass="25107">MPSGAVNSSTYGESDVVDLHQAIGLYITAFSELIEGMRSQIYEYFDPPSVTWRGGSYPLLDILFANMTANPIVESFFAMSTHVADLDEPDTRIRNALKRQVQAKVSFRNDLAHADWSVGWRRVGTDELVPHSVRKIKTHDGVPRLSDLGLTANDIGCQIKELRELSRDVSLFGEVCRFRQRRIQAHVSDILELMPLSPAGGVRVDLRDEWGMKYEAWLAVDDV</sequence>
<evidence type="ECO:0000313" key="1">
    <source>
        <dbReference type="EMBL" id="MEU1954967.1"/>
    </source>
</evidence>
<keyword evidence="2" id="KW-1185">Reference proteome</keyword>
<comment type="caution">
    <text evidence="1">The sequence shown here is derived from an EMBL/GenBank/DDBJ whole genome shotgun (WGS) entry which is preliminary data.</text>
</comment>
<dbReference type="RefSeq" id="WP_356958941.1">
    <property type="nucleotide sequence ID" value="NZ_JBEYBD010000020.1"/>
</dbReference>
<name>A0ABV2WVQ0_9NOCA</name>
<accession>A0ABV2WVQ0</accession>
<reference evidence="1 2" key="1">
    <citation type="submission" date="2024-06" db="EMBL/GenBank/DDBJ databases">
        <title>The Natural Products Discovery Center: Release of the First 8490 Sequenced Strains for Exploring Actinobacteria Biosynthetic Diversity.</title>
        <authorList>
            <person name="Kalkreuter E."/>
            <person name="Kautsar S.A."/>
            <person name="Yang D."/>
            <person name="Bader C.D."/>
            <person name="Teijaro C.N."/>
            <person name="Fluegel L."/>
            <person name="Davis C.M."/>
            <person name="Simpson J.R."/>
            <person name="Lauterbach L."/>
            <person name="Steele A.D."/>
            <person name="Gui C."/>
            <person name="Meng S."/>
            <person name="Li G."/>
            <person name="Viehrig K."/>
            <person name="Ye F."/>
            <person name="Su P."/>
            <person name="Kiefer A.F."/>
            <person name="Nichols A."/>
            <person name="Cepeda A.J."/>
            <person name="Yan W."/>
            <person name="Fan B."/>
            <person name="Jiang Y."/>
            <person name="Adhikari A."/>
            <person name="Zheng C.-J."/>
            <person name="Schuster L."/>
            <person name="Cowan T.M."/>
            <person name="Smanski M.J."/>
            <person name="Chevrette M.G."/>
            <person name="De Carvalho L.P.S."/>
            <person name="Shen B."/>
        </authorList>
    </citation>
    <scope>NUCLEOTIDE SEQUENCE [LARGE SCALE GENOMIC DNA]</scope>
    <source>
        <strain evidence="1 2">NPDC019708</strain>
    </source>
</reference>
<evidence type="ECO:0000313" key="2">
    <source>
        <dbReference type="Proteomes" id="UP001550628"/>
    </source>
</evidence>
<proteinExistence type="predicted"/>
<protein>
    <recommendedName>
        <fullName evidence="3">HEPN AbiU2-like domain-containing protein</fullName>
    </recommendedName>
</protein>
<organism evidence="1 2">
    <name type="scientific">Nocardia rhamnosiphila</name>
    <dbReference type="NCBI Taxonomy" id="426716"/>
    <lineage>
        <taxon>Bacteria</taxon>
        <taxon>Bacillati</taxon>
        <taxon>Actinomycetota</taxon>
        <taxon>Actinomycetes</taxon>
        <taxon>Mycobacteriales</taxon>
        <taxon>Nocardiaceae</taxon>
        <taxon>Nocardia</taxon>
    </lineage>
</organism>
<evidence type="ECO:0008006" key="3">
    <source>
        <dbReference type="Google" id="ProtNLM"/>
    </source>
</evidence>
<dbReference type="Proteomes" id="UP001550628">
    <property type="component" value="Unassembled WGS sequence"/>
</dbReference>
<gene>
    <name evidence="1" type="ORF">ABZ510_24255</name>
</gene>